<dbReference type="InterPro" id="IPR029063">
    <property type="entry name" value="SAM-dependent_MTases_sf"/>
</dbReference>
<feature type="binding site" evidence="1">
    <location>
        <position position="200"/>
    </location>
    <ligand>
        <name>S-adenosyl-L-methionine</name>
        <dbReference type="ChEBI" id="CHEBI:59789"/>
    </ligand>
</feature>
<comment type="caution">
    <text evidence="2">The sequence shown here is derived from an EMBL/GenBank/DDBJ whole genome shotgun (WGS) entry which is preliminary data.</text>
</comment>
<comment type="function">
    <text evidence="1">Specifically methylates the guanosine in position 1516 of 16S rRNA.</text>
</comment>
<keyword evidence="3" id="KW-1185">Reference proteome</keyword>
<dbReference type="OrthoDB" id="3191794at2"/>
<comment type="catalytic activity">
    <reaction evidence="1">
        <text>guanosine(1516) in 16S rRNA + S-adenosyl-L-methionine = N(2)-methylguanosine(1516) in 16S rRNA + S-adenosyl-L-homocysteine + H(+)</text>
        <dbReference type="Rhea" id="RHEA:43220"/>
        <dbReference type="Rhea" id="RHEA-COMP:10412"/>
        <dbReference type="Rhea" id="RHEA-COMP:10413"/>
        <dbReference type="ChEBI" id="CHEBI:15378"/>
        <dbReference type="ChEBI" id="CHEBI:57856"/>
        <dbReference type="ChEBI" id="CHEBI:59789"/>
        <dbReference type="ChEBI" id="CHEBI:74269"/>
        <dbReference type="ChEBI" id="CHEBI:74481"/>
        <dbReference type="EC" id="2.1.1.242"/>
    </reaction>
</comment>
<keyword evidence="1" id="KW-0698">rRNA processing</keyword>
<keyword evidence="1" id="KW-0808">Transferase</keyword>
<dbReference type="EC" id="2.1.1.242" evidence="1"/>
<dbReference type="Pfam" id="PF04445">
    <property type="entry name" value="SAM_MT"/>
    <property type="match status" value="1"/>
</dbReference>
<feature type="binding site" evidence="1">
    <location>
        <begin position="140"/>
        <end position="141"/>
    </location>
    <ligand>
        <name>S-adenosyl-L-methionine</name>
        <dbReference type="ChEBI" id="CHEBI:59789"/>
    </ligand>
</feature>
<dbReference type="HAMAP" id="MF_01523">
    <property type="entry name" value="16SrRNA_methyltr_J"/>
    <property type="match status" value="1"/>
</dbReference>
<evidence type="ECO:0000256" key="1">
    <source>
        <dbReference type="HAMAP-Rule" id="MF_01523"/>
    </source>
</evidence>
<sequence length="281" mass="30966">MEPAAVYSLDLKSLNKASVLAGDGKLPLIEVDVPELNSSKQRLRLLRQHLSELPALVFVVESDVVQLALIEEQSFLAINTGFHGSGLDYRRHKGGGRSELIAKAVGLKGGKVPTVIDATAGLGVDAFVLASLGCQVTLIERVPAVAALLRDGLERSRDYAGENDTELEMILKRMQLVQTDAIAHLDELGQDNVPDVVYLDPMFPERKKSAAVKKEMQIFHRLVGPDDDTTQLFEKALFRARDRVVVKRPRVAPALTDRQPSHIIEGKRNRYDVYLSLSAQP</sequence>
<dbReference type="PANTHER" id="PTHR36112:SF1">
    <property type="entry name" value="RIBOSOMAL RNA SMALL SUBUNIT METHYLTRANSFERASE J"/>
    <property type="match status" value="1"/>
</dbReference>
<evidence type="ECO:0000313" key="3">
    <source>
        <dbReference type="Proteomes" id="UP000247099"/>
    </source>
</evidence>
<comment type="caution">
    <text evidence="1">Lacks conserved residue(s) required for the propagation of feature annotation.</text>
</comment>
<dbReference type="EMBL" id="QHJQ01000011">
    <property type="protein sequence ID" value="PXA03224.1"/>
    <property type="molecule type" value="Genomic_DNA"/>
</dbReference>
<keyword evidence="1" id="KW-0949">S-adenosyl-L-methionine</keyword>
<accession>A0A317ZD73</accession>
<reference evidence="2 3" key="1">
    <citation type="submission" date="2018-05" db="EMBL/GenBank/DDBJ databases">
        <title>Coraliomargarita sinensis sp. nov., isolated from a marine solar saltern.</title>
        <authorList>
            <person name="Zhou L.Y."/>
        </authorList>
    </citation>
    <scope>NUCLEOTIDE SEQUENCE [LARGE SCALE GENOMIC DNA]</scope>
    <source>
        <strain evidence="2 3">WN38</strain>
    </source>
</reference>
<organism evidence="2 3">
    <name type="scientific">Coraliomargarita sinensis</name>
    <dbReference type="NCBI Taxonomy" id="2174842"/>
    <lineage>
        <taxon>Bacteria</taxon>
        <taxon>Pseudomonadati</taxon>
        <taxon>Verrucomicrobiota</taxon>
        <taxon>Opitutia</taxon>
        <taxon>Puniceicoccales</taxon>
        <taxon>Coraliomargaritaceae</taxon>
        <taxon>Coraliomargarita</taxon>
    </lineage>
</organism>
<keyword evidence="1" id="KW-0963">Cytoplasm</keyword>
<name>A0A317ZD73_9BACT</name>
<dbReference type="RefSeq" id="WP_110131978.1">
    <property type="nucleotide sequence ID" value="NZ_QHJQ01000011.1"/>
</dbReference>
<dbReference type="InterPro" id="IPR007536">
    <property type="entry name" value="16SrRNA_methylTrfase_J"/>
</dbReference>
<protein>
    <recommendedName>
        <fullName evidence="1">Ribosomal RNA small subunit methyltransferase J</fullName>
        <ecNumber evidence="1">2.1.1.242</ecNumber>
    </recommendedName>
    <alternativeName>
        <fullName evidence="1">16S rRNA m2G1516 methyltransferase</fullName>
    </alternativeName>
    <alternativeName>
        <fullName evidence="1">rRNA (guanine-N(2)-)-methyltransferase</fullName>
    </alternativeName>
</protein>
<proteinExistence type="inferred from homology"/>
<keyword evidence="1" id="KW-0489">Methyltransferase</keyword>
<gene>
    <name evidence="1" type="primary">rsmJ</name>
    <name evidence="2" type="ORF">DDZ13_13460</name>
</gene>
<dbReference type="Proteomes" id="UP000247099">
    <property type="component" value="Unassembled WGS sequence"/>
</dbReference>
<comment type="subcellular location">
    <subcellularLocation>
        <location evidence="1">Cytoplasm</location>
    </subcellularLocation>
</comment>
<dbReference type="InParanoid" id="A0A317ZD73"/>
<dbReference type="AlphaFoldDB" id="A0A317ZD73"/>
<comment type="similarity">
    <text evidence="1">Belongs to the methyltransferase superfamily. RsmJ family.</text>
</comment>
<evidence type="ECO:0000313" key="2">
    <source>
        <dbReference type="EMBL" id="PXA03224.1"/>
    </source>
</evidence>
<dbReference type="SUPFAM" id="SSF53335">
    <property type="entry name" value="S-adenosyl-L-methionine-dependent methyltransferases"/>
    <property type="match status" value="1"/>
</dbReference>
<dbReference type="GO" id="GO:0005737">
    <property type="term" value="C:cytoplasm"/>
    <property type="evidence" value="ECO:0007669"/>
    <property type="project" value="UniProtKB-SubCell"/>
</dbReference>
<dbReference type="FunCoup" id="A0A317ZD73">
    <property type="interactions" value="6"/>
</dbReference>
<dbReference type="PANTHER" id="PTHR36112">
    <property type="entry name" value="RIBOSOMAL RNA SMALL SUBUNIT METHYLTRANSFERASE J"/>
    <property type="match status" value="1"/>
</dbReference>
<dbReference type="Gene3D" id="3.40.50.150">
    <property type="entry name" value="Vaccinia Virus protein VP39"/>
    <property type="match status" value="1"/>
</dbReference>
<dbReference type="GO" id="GO:0008990">
    <property type="term" value="F:rRNA (guanine-N2-)-methyltransferase activity"/>
    <property type="evidence" value="ECO:0007669"/>
    <property type="project" value="UniProtKB-UniRule"/>
</dbReference>